<dbReference type="RefSeq" id="WP_055160410.1">
    <property type="nucleotide sequence ID" value="NZ_CZAU01000016.1"/>
</dbReference>
<dbReference type="PANTHER" id="PTHR45661:SF3">
    <property type="entry name" value="IG-LIKE DOMAIN-CONTAINING PROTEIN"/>
    <property type="match status" value="1"/>
</dbReference>
<reference evidence="3 4" key="1">
    <citation type="submission" date="2015-09" db="EMBL/GenBank/DDBJ databases">
        <authorList>
            <consortium name="Pathogen Informatics"/>
        </authorList>
    </citation>
    <scope>NUCLEOTIDE SEQUENCE [LARGE SCALE GENOMIC DNA]</scope>
    <source>
        <strain evidence="3 4">2789STDY5834908</strain>
    </source>
</reference>
<dbReference type="EMBL" id="CZAU01000016">
    <property type="protein sequence ID" value="CUP62052.1"/>
    <property type="molecule type" value="Genomic_DNA"/>
</dbReference>
<dbReference type="InterPro" id="IPR003343">
    <property type="entry name" value="Big_2"/>
</dbReference>
<organism evidence="3 4">
    <name type="scientific">Anaerostipes hadrus</name>
    <dbReference type="NCBI Taxonomy" id="649756"/>
    <lineage>
        <taxon>Bacteria</taxon>
        <taxon>Bacillati</taxon>
        <taxon>Bacillota</taxon>
        <taxon>Clostridia</taxon>
        <taxon>Lachnospirales</taxon>
        <taxon>Lachnospiraceae</taxon>
        <taxon>Anaerostipes</taxon>
    </lineage>
</organism>
<evidence type="ECO:0000259" key="2">
    <source>
        <dbReference type="SMART" id="SM00635"/>
    </source>
</evidence>
<dbReference type="OrthoDB" id="2081414at2"/>
<dbReference type="Gene3D" id="2.60.40.1080">
    <property type="match status" value="1"/>
</dbReference>
<evidence type="ECO:0000313" key="4">
    <source>
        <dbReference type="Proteomes" id="UP000095564"/>
    </source>
</evidence>
<feature type="compositionally biased region" description="Low complexity" evidence="1">
    <location>
        <begin position="1501"/>
        <end position="1549"/>
    </location>
</feature>
<feature type="compositionally biased region" description="Low complexity" evidence="1">
    <location>
        <begin position="1557"/>
        <end position="1587"/>
    </location>
</feature>
<gene>
    <name evidence="3" type="ORF">ERS852520_01788</name>
</gene>
<dbReference type="Pfam" id="PF13306">
    <property type="entry name" value="LRR_5"/>
    <property type="match status" value="1"/>
</dbReference>
<dbReference type="SUPFAM" id="SSF49373">
    <property type="entry name" value="Invasin/intimin cell-adhesion fragments"/>
    <property type="match status" value="1"/>
</dbReference>
<accession>A0A174PLX7</accession>
<feature type="region of interest" description="Disordered" evidence="1">
    <location>
        <begin position="1494"/>
        <end position="1593"/>
    </location>
</feature>
<proteinExistence type="predicted"/>
<name>A0A174PLX7_ANAHA</name>
<dbReference type="InterPro" id="IPR008964">
    <property type="entry name" value="Invasin/intimin_cell_adhesion"/>
</dbReference>
<evidence type="ECO:0000313" key="3">
    <source>
        <dbReference type="EMBL" id="CUP62052.1"/>
    </source>
</evidence>
<feature type="domain" description="BIG2" evidence="2">
    <location>
        <begin position="644"/>
        <end position="725"/>
    </location>
</feature>
<dbReference type="SUPFAM" id="SSF52058">
    <property type="entry name" value="L domain-like"/>
    <property type="match status" value="1"/>
</dbReference>
<protein>
    <submittedName>
        <fullName evidence="3">Bacterial Ig-like domain (Group 2)</fullName>
    </submittedName>
</protein>
<dbReference type="Gene3D" id="3.80.10.10">
    <property type="entry name" value="Ribonuclease Inhibitor"/>
    <property type="match status" value="1"/>
</dbReference>
<dbReference type="InterPro" id="IPR032675">
    <property type="entry name" value="LRR_dom_sf"/>
</dbReference>
<dbReference type="Proteomes" id="UP000095564">
    <property type="component" value="Unassembled WGS sequence"/>
</dbReference>
<dbReference type="Pfam" id="PF02368">
    <property type="entry name" value="Big_2"/>
    <property type="match status" value="1"/>
</dbReference>
<dbReference type="SMART" id="SM00635">
    <property type="entry name" value="BID_2"/>
    <property type="match status" value="1"/>
</dbReference>
<sequence>MRKLRKVVPFGLAVMMSLQGIYPAVPVMADTVKVAAAKKTTSSATVLSKKERAKIMQQINAMSPEEGLKLAKKKGIIKEDTNTKESNLKKATVNKDAKEGKVGYQFTQDQYVDETHRIRYEYTVTAEGEVSAQYVKGILYENGKPKKEDNKEVTYDITDELTYPSQVTLNNTTYKVTDAATLNVKAKHLIIPEGVETCWDSSTDRYVEKMTIPSTLKKFDRSFYGHSSYDNDKSELEWKKSYVFKGYELSNPEKAKYVSVKDGIVYNKDQTEMVSAAPCALEKDVLTLPDTLKEIPAGSFKSCKGIKKLVFGKNITSIGNGAFAYSNIENVQMNDNVTVLDEYAFYYCTKLANVDLSKSLTKIDGYETFKYTAALKHIDLKNVTELTGWYTFQQSGLEDVDLSNVESVDGVQVFGLCHDLKTVYIGKNTDFSSGLMIGCACFVGCFKLEKYVQKEKNIHNLYVEDGKLYAKKMSGYVALPDGDMEVKTLKGKILLGYPTQMQKKNAEDNNGVLKIDDDVTAIGGDGLTAYAQYIDSEGHSTAIEELYHKLILPAAVESFSIVYSMPKQDLEVDIYGNTLPALSNRCIYSVGDSDAGKEDAVLGTKTIKFKTAALKEEFEQHWKEHVMYIYEGEKEVYDVLPEKKTTSLSLNKTSDKILCDGTSHEIHLIAKLSEDDCTDVVTFKSSNEDLATVDGNGVVTTKANAHGTATITATAGDHTATYKLTQAGSGIDVTADQKTIVYKEWWETENLLDNIKKSIDVTCADCHNSLGRDKDYEVIVSDYKKTGKVDVTIKGIGAFEGMTAKTSVNVEYHKHGEQGYRIDNLYSGYNWTGKEVRPDLEVYCNDCNKKLKEGTDYKLEYENNVNVGTATVKVVGMGAYEGVDQTANFKIEEDCGWNGIKYYNDTYQNGDHIGSLEWSEWGYNKKTPYIPIACNHCGKELENGKDYTITFSNTDHPGEGTAKVVGLNEYAGYELSFTYTLKAKDLRAESYYNGDDLGTYKWTGKEVKPDIGKIYVQDIYGSVVDTEAVEGKDYQLEYSNNIEEGTATIKVVGIGDAKGTVLTYTYHIEKQHGWNGFSVTGHKDGDDLGSYEWTGNDVEPELNLTCNHCGNELYLGRDYELEYTGDRTEPGKVTVKVIGTRDYEGWTQSYTYTIMNKTFSFEDHKDGEDLGAVEYTGSEVRYPISNVTDKTGKTLSEGTDYKLVYSDNTKPGVANVQIIGLNDYDGCTLSFTYTIVDHDGESGFHNNLYTDGADMGSYAYTGEEVKPSIGLMYSNYNQTFLIEGVDYKVEYSNNINPGVATAKVIGIGRYTGHEMSFTYTIKNKSFAAKDHKDGENLGTLKWTGKAQTMKLGDMIDPIDGHVLKEGTDYKIVYSDNVDAGTAKAEVIGSGYYEGSSLTFYYTIEKQHGWNGFYSKGHKDGESLGTFKWTGNTVLIDPDMRCSHCDKELQENVDYKVEYSNNIDPGVASMKIIGMGDYKGYELNFTFVIEKKAPTTTEDQKPTTTTTEVKPTTGTTESSSATSETKPTTGTTAVTTTTTEDKTTTTTESKPTTEDKTTATTESKPTTSSTTTETKPSTGTSSTSGTTTAEKETATTAAPVIRISVKKAAIQKIKALKKAFTINILKNKDQVTGYQISYSYKKNFKGQKIKDLKKFKYKKIKVKRKKYTIVSYKAKGLKRKKTAYIRVRAYKQVGKTKVYGKWSSVKKVKIK</sequence>
<dbReference type="InterPro" id="IPR053139">
    <property type="entry name" value="Surface_bspA-like"/>
</dbReference>
<evidence type="ECO:0000256" key="1">
    <source>
        <dbReference type="SAM" id="MobiDB-lite"/>
    </source>
</evidence>
<dbReference type="InterPro" id="IPR026906">
    <property type="entry name" value="LRR_5"/>
</dbReference>
<dbReference type="PANTHER" id="PTHR45661">
    <property type="entry name" value="SURFACE ANTIGEN"/>
    <property type="match status" value="1"/>
</dbReference>